<dbReference type="EMBL" id="MGAT01000009">
    <property type="protein sequence ID" value="OGK52938.1"/>
    <property type="molecule type" value="Genomic_DNA"/>
</dbReference>
<comment type="function">
    <text evidence="1">Involved in the import of queuosine (Q) precursors, required for Q precursor salvage.</text>
</comment>
<keyword evidence="1" id="KW-0812">Transmembrane</keyword>
<keyword evidence="1" id="KW-1133">Transmembrane helix</keyword>
<comment type="caution">
    <text evidence="2">The sequence shown here is derived from an EMBL/GenBank/DDBJ whole genome shotgun (WGS) entry which is preliminary data.</text>
</comment>
<comment type="subcellular location">
    <subcellularLocation>
        <location evidence="1">Cell membrane</location>
        <topology evidence="1">Multi-pass membrane protein</topology>
    </subcellularLocation>
</comment>
<feature type="transmembrane region" description="Helical" evidence="1">
    <location>
        <begin position="69"/>
        <end position="90"/>
    </location>
</feature>
<feature type="transmembrane region" description="Helical" evidence="1">
    <location>
        <begin position="7"/>
        <end position="24"/>
    </location>
</feature>
<proteinExistence type="inferred from homology"/>
<accession>A0A1F7JBE8</accession>
<evidence type="ECO:0000313" key="2">
    <source>
        <dbReference type="EMBL" id="OGK52938.1"/>
    </source>
</evidence>
<dbReference type="HAMAP" id="MF_02088">
    <property type="entry name" value="Q_prec_transport"/>
    <property type="match status" value="1"/>
</dbReference>
<feature type="transmembrane region" description="Helical" evidence="1">
    <location>
        <begin position="110"/>
        <end position="133"/>
    </location>
</feature>
<gene>
    <name evidence="2" type="ORF">A2970_01910</name>
</gene>
<name>A0A1F7JBE8_9BACT</name>
<keyword evidence="1" id="KW-0813">Transport</keyword>
<protein>
    <recommendedName>
        <fullName evidence="1">Probable queuosine precursor transporter</fullName>
        <shortName evidence="1">Q precursor transporter</shortName>
    </recommendedName>
</protein>
<organism evidence="2 3">
    <name type="scientific">Candidatus Roizmanbacteria bacterium RIFCSPLOWO2_01_FULL_44_13</name>
    <dbReference type="NCBI Taxonomy" id="1802069"/>
    <lineage>
        <taxon>Bacteria</taxon>
        <taxon>Candidatus Roizmaniibacteriota</taxon>
    </lineage>
</organism>
<dbReference type="STRING" id="1802069.A2970_01910"/>
<feature type="transmembrane region" description="Helical" evidence="1">
    <location>
        <begin position="183"/>
        <end position="208"/>
    </location>
</feature>
<evidence type="ECO:0000313" key="3">
    <source>
        <dbReference type="Proteomes" id="UP000178857"/>
    </source>
</evidence>
<keyword evidence="1" id="KW-1003">Cell membrane</keyword>
<evidence type="ECO:0000256" key="1">
    <source>
        <dbReference type="HAMAP-Rule" id="MF_02088"/>
    </source>
</evidence>
<dbReference type="PANTHER" id="PTHR34300:SF2">
    <property type="entry name" value="QUEUOSINE PRECURSOR TRANSPORTER-RELATED"/>
    <property type="match status" value="1"/>
</dbReference>
<dbReference type="PANTHER" id="PTHR34300">
    <property type="entry name" value="QUEUOSINE PRECURSOR TRANSPORTER-RELATED"/>
    <property type="match status" value="1"/>
</dbReference>
<dbReference type="GO" id="GO:0005886">
    <property type="term" value="C:plasma membrane"/>
    <property type="evidence" value="ECO:0007669"/>
    <property type="project" value="UniProtKB-SubCell"/>
</dbReference>
<feature type="transmembrane region" description="Helical" evidence="1">
    <location>
        <begin position="36"/>
        <end position="57"/>
    </location>
</feature>
<feature type="transmembrane region" description="Helical" evidence="1">
    <location>
        <begin position="153"/>
        <end position="171"/>
    </location>
</feature>
<dbReference type="InterPro" id="IPR003744">
    <property type="entry name" value="YhhQ"/>
</dbReference>
<dbReference type="AlphaFoldDB" id="A0A1F7JBE8"/>
<dbReference type="Pfam" id="PF02592">
    <property type="entry name" value="Vut_1"/>
    <property type="match status" value="1"/>
</dbReference>
<dbReference type="NCBIfam" id="TIGR00697">
    <property type="entry name" value="queuosine precursor transporter"/>
    <property type="match status" value="1"/>
</dbReference>
<keyword evidence="1" id="KW-0472">Membrane</keyword>
<comment type="similarity">
    <text evidence="1">Belongs to the vitamin uptake transporter (VUT/ECF) (TC 2.A.88) family. Q precursor transporter subfamily.</text>
</comment>
<sequence length="215" mass="24261">MKINKLDFLISFYIFAIVVAELMGGKTFPIGKIGGFALNASVAIFLIPLVYSINDIIVEVHGKEKARGVIRSGITMVFFLILVTAFFTVLPPSTRFVPSEPAYDLIFKQSLRISAASLLAFAIADMLDLLIFVRLREALGKKVLWFRNNLSNIISLFFDTAIFITLAFYALDRPFNDNLVFLAGIIIPYWLLKCFMSAIVTPFVYLGVKWLRKEE</sequence>
<reference evidence="2 3" key="1">
    <citation type="journal article" date="2016" name="Nat. Commun.">
        <title>Thousands of microbial genomes shed light on interconnected biogeochemical processes in an aquifer system.</title>
        <authorList>
            <person name="Anantharaman K."/>
            <person name="Brown C.T."/>
            <person name="Hug L.A."/>
            <person name="Sharon I."/>
            <person name="Castelle C.J."/>
            <person name="Probst A.J."/>
            <person name="Thomas B.C."/>
            <person name="Singh A."/>
            <person name="Wilkins M.J."/>
            <person name="Karaoz U."/>
            <person name="Brodie E.L."/>
            <person name="Williams K.H."/>
            <person name="Hubbard S.S."/>
            <person name="Banfield J.F."/>
        </authorList>
    </citation>
    <scope>NUCLEOTIDE SEQUENCE [LARGE SCALE GENOMIC DNA]</scope>
</reference>
<dbReference type="GO" id="GO:0022857">
    <property type="term" value="F:transmembrane transporter activity"/>
    <property type="evidence" value="ECO:0007669"/>
    <property type="project" value="UniProtKB-UniRule"/>
</dbReference>
<dbReference type="Proteomes" id="UP000178857">
    <property type="component" value="Unassembled WGS sequence"/>
</dbReference>